<keyword evidence="2" id="KW-0378">Hydrolase</keyword>
<dbReference type="AlphaFoldDB" id="F8AE93"/>
<dbReference type="Gene3D" id="3.60.15.10">
    <property type="entry name" value="Ribonuclease Z/Hydroxyacylglutathione hydrolase-like"/>
    <property type="match status" value="1"/>
</dbReference>
<dbReference type="HOGENOM" id="CLU_030571_5_1_2"/>
<dbReference type="SMART" id="SM00849">
    <property type="entry name" value="Lactamase_B"/>
    <property type="match status" value="1"/>
</dbReference>
<dbReference type="EMBL" id="CP002779">
    <property type="protein sequence ID" value="AEH24604.1"/>
    <property type="molecule type" value="Genomic_DNA"/>
</dbReference>
<dbReference type="eggNOG" id="arCOG00504">
    <property type="taxonomic scope" value="Archaea"/>
</dbReference>
<name>F8AE93_PYRYC</name>
<sequence length="226" mass="25200">MIPVEIPPHTLLLRGVGLDSNVYAIRDGDELLIIDTGTGVYWNRYLSALAGEGYLEGVKRAVIFNTHEHFDHVGGNLAFRRALEERGIEVEFAAHEFTAEALEKGDDYLILSFYYGRRVEPHTVNIKLRDGDELSVGSLRLRVLHTPGHTRGSACLYEPEEGLLFTGDTVFAGTYGRTDLPTGDINQLRASLRRLAELDVHLGLPGHGRVIGDWKRNLEKLLRVIG</sequence>
<dbReference type="InterPro" id="IPR001279">
    <property type="entry name" value="Metallo-B-lactamas"/>
</dbReference>
<accession>F8AE93</accession>
<dbReference type="PANTHER" id="PTHR42951:SF4">
    <property type="entry name" value="ACYL-COENZYME A THIOESTERASE MBLAC2"/>
    <property type="match status" value="1"/>
</dbReference>
<feature type="domain" description="Metallo-beta-lactamase" evidence="1">
    <location>
        <begin position="19"/>
        <end position="207"/>
    </location>
</feature>
<gene>
    <name evidence="2" type="ordered locus">PYCH_09190</name>
</gene>
<dbReference type="Proteomes" id="UP000008386">
    <property type="component" value="Chromosome"/>
</dbReference>
<keyword evidence="3" id="KW-1185">Reference proteome</keyword>
<dbReference type="CDD" id="cd06262">
    <property type="entry name" value="metallo-hydrolase-like_MBL-fold"/>
    <property type="match status" value="1"/>
</dbReference>
<dbReference type="InterPro" id="IPR036866">
    <property type="entry name" value="RibonucZ/Hydroxyglut_hydro"/>
</dbReference>
<dbReference type="GeneID" id="10837494"/>
<evidence type="ECO:0000313" key="2">
    <source>
        <dbReference type="EMBL" id="AEH24604.1"/>
    </source>
</evidence>
<dbReference type="PANTHER" id="PTHR42951">
    <property type="entry name" value="METALLO-BETA-LACTAMASE DOMAIN-CONTAINING"/>
    <property type="match status" value="1"/>
</dbReference>
<dbReference type="RefSeq" id="WP_013905661.1">
    <property type="nucleotide sequence ID" value="NC_015680.1"/>
</dbReference>
<dbReference type="KEGG" id="pya:PYCH_09190"/>
<evidence type="ECO:0000313" key="3">
    <source>
        <dbReference type="Proteomes" id="UP000008386"/>
    </source>
</evidence>
<dbReference type="SUPFAM" id="SSF56281">
    <property type="entry name" value="Metallo-hydrolase/oxidoreductase"/>
    <property type="match status" value="1"/>
</dbReference>
<proteinExistence type="predicted"/>
<dbReference type="OrthoDB" id="197151at2157"/>
<dbReference type="STRING" id="529709.PYCH_09190"/>
<protein>
    <submittedName>
        <fullName evidence="2">Hydrolase</fullName>
    </submittedName>
</protein>
<dbReference type="Pfam" id="PF00753">
    <property type="entry name" value="Lactamase_B"/>
    <property type="match status" value="1"/>
</dbReference>
<dbReference type="InterPro" id="IPR050855">
    <property type="entry name" value="NDM-1-like"/>
</dbReference>
<dbReference type="GO" id="GO:0016787">
    <property type="term" value="F:hydrolase activity"/>
    <property type="evidence" value="ECO:0007669"/>
    <property type="project" value="UniProtKB-KW"/>
</dbReference>
<evidence type="ECO:0000259" key="1">
    <source>
        <dbReference type="SMART" id="SM00849"/>
    </source>
</evidence>
<reference evidence="2 3" key="1">
    <citation type="journal article" date="2011" name="J. Bacteriol.">
        <title>Complete genome sequence of the obligate piezophilic hyperthermophilic archaeon Pyrococcus yayanosii CH1.</title>
        <authorList>
            <person name="Jun X."/>
            <person name="Lupeng L."/>
            <person name="Minjuan X."/>
            <person name="Oger P."/>
            <person name="Fengping W."/>
            <person name="Jebbar M."/>
            <person name="Xiang X."/>
        </authorList>
    </citation>
    <scope>NUCLEOTIDE SEQUENCE [LARGE SCALE GENOMIC DNA]</scope>
    <source>
        <strain evidence="3">CH1 / JCM 16557</strain>
    </source>
</reference>
<organism evidence="2 3">
    <name type="scientific">Pyrococcus yayanosii (strain CH1 / JCM 16557)</name>
    <dbReference type="NCBI Taxonomy" id="529709"/>
    <lineage>
        <taxon>Archaea</taxon>
        <taxon>Methanobacteriati</taxon>
        <taxon>Methanobacteriota</taxon>
        <taxon>Thermococci</taxon>
        <taxon>Thermococcales</taxon>
        <taxon>Thermococcaceae</taxon>
        <taxon>Pyrococcus</taxon>
    </lineage>
</organism>